<sequence length="205" mass="24205">MSDNLSLYYFDGSVQRDRLQDAVFRDMSKREGFLRKVRSEREERQLLSKKTNAAIKIQSSYRSYITRKKYHEHLRATFDAVGPSSSNDVLALQVARLNFFFKPDRDQMRMLSICDDAVRLFALEESIRLPRIRVRQLYRCVCSGLLEIDITKSFSNVLRFITLYLTSDDCEFLVNCAYFNSIIFIFAQRIPLPQREFSTFILLLY</sequence>
<gene>
    <name evidence="1" type="ORF">AB6A40_009935</name>
</gene>
<comment type="caution">
    <text evidence="1">The sequence shown here is derived from an EMBL/GenBank/DDBJ whole genome shotgun (WGS) entry which is preliminary data.</text>
</comment>
<proteinExistence type="predicted"/>
<dbReference type="SMART" id="SM00015">
    <property type="entry name" value="IQ"/>
    <property type="match status" value="1"/>
</dbReference>
<evidence type="ECO:0000313" key="2">
    <source>
        <dbReference type="Proteomes" id="UP001608902"/>
    </source>
</evidence>
<dbReference type="Pfam" id="PF00612">
    <property type="entry name" value="IQ"/>
    <property type="match status" value="1"/>
</dbReference>
<protein>
    <submittedName>
        <fullName evidence="1">Uncharacterized protein</fullName>
    </submittedName>
</protein>
<dbReference type="Gene3D" id="1.20.5.190">
    <property type="match status" value="1"/>
</dbReference>
<dbReference type="CDD" id="cd23767">
    <property type="entry name" value="IQCD"/>
    <property type="match status" value="1"/>
</dbReference>
<dbReference type="EMBL" id="JBGFUD010011503">
    <property type="protein sequence ID" value="MFH4983226.1"/>
    <property type="molecule type" value="Genomic_DNA"/>
</dbReference>
<reference evidence="1 2" key="1">
    <citation type="submission" date="2024-08" db="EMBL/GenBank/DDBJ databases">
        <title>Gnathostoma spinigerum genome.</title>
        <authorList>
            <person name="Gonzalez-Bertolin B."/>
            <person name="Monzon S."/>
            <person name="Zaballos A."/>
            <person name="Jimenez P."/>
            <person name="Dekumyoy P."/>
            <person name="Varona S."/>
            <person name="Cuesta I."/>
            <person name="Sumanam S."/>
            <person name="Adisakwattana P."/>
            <person name="Gasser R.B."/>
            <person name="Hernandez-Gonzalez A."/>
            <person name="Young N.D."/>
            <person name="Perteguer M.J."/>
        </authorList>
    </citation>
    <scope>NUCLEOTIDE SEQUENCE [LARGE SCALE GENOMIC DNA]</scope>
    <source>
        <strain evidence="1">AL3</strain>
        <tissue evidence="1">Liver</tissue>
    </source>
</reference>
<dbReference type="PROSITE" id="PS50096">
    <property type="entry name" value="IQ"/>
    <property type="match status" value="1"/>
</dbReference>
<accession>A0ABD6ETP8</accession>
<keyword evidence="2" id="KW-1185">Reference proteome</keyword>
<dbReference type="AlphaFoldDB" id="A0ABD6ETP8"/>
<name>A0ABD6ETP8_9BILA</name>
<dbReference type="InterPro" id="IPR000048">
    <property type="entry name" value="IQ_motif_EF-hand-BS"/>
</dbReference>
<organism evidence="1 2">
    <name type="scientific">Gnathostoma spinigerum</name>
    <dbReference type="NCBI Taxonomy" id="75299"/>
    <lineage>
        <taxon>Eukaryota</taxon>
        <taxon>Metazoa</taxon>
        <taxon>Ecdysozoa</taxon>
        <taxon>Nematoda</taxon>
        <taxon>Chromadorea</taxon>
        <taxon>Rhabditida</taxon>
        <taxon>Spirurina</taxon>
        <taxon>Gnathostomatomorpha</taxon>
        <taxon>Gnathostomatoidea</taxon>
        <taxon>Gnathostomatidae</taxon>
        <taxon>Gnathostoma</taxon>
    </lineage>
</organism>
<dbReference type="Proteomes" id="UP001608902">
    <property type="component" value="Unassembled WGS sequence"/>
</dbReference>
<evidence type="ECO:0000313" key="1">
    <source>
        <dbReference type="EMBL" id="MFH4983226.1"/>
    </source>
</evidence>